<dbReference type="InterPro" id="IPR033771">
    <property type="entry name" value="Rrp44_CSD1"/>
</dbReference>
<organism evidence="3 4">
    <name type="scientific">Anaerotalea alkaliphila</name>
    <dbReference type="NCBI Taxonomy" id="2662126"/>
    <lineage>
        <taxon>Bacteria</taxon>
        <taxon>Bacillati</taxon>
        <taxon>Bacillota</taxon>
        <taxon>Clostridia</taxon>
        <taxon>Eubacteriales</taxon>
        <taxon>Anaerotalea</taxon>
    </lineage>
</organism>
<feature type="coiled-coil region" evidence="1">
    <location>
        <begin position="2"/>
        <end position="29"/>
    </location>
</feature>
<dbReference type="EMBL" id="JAAEEH010000042">
    <property type="protein sequence ID" value="NDL68489.1"/>
    <property type="molecule type" value="Genomic_DNA"/>
</dbReference>
<accession>A0A7X5KP02</accession>
<proteinExistence type="predicted"/>
<keyword evidence="4" id="KW-1185">Reference proteome</keyword>
<evidence type="ECO:0000259" key="2">
    <source>
        <dbReference type="Pfam" id="PF17216"/>
    </source>
</evidence>
<protein>
    <recommendedName>
        <fullName evidence="2">CSD1 domain-containing protein</fullName>
    </recommendedName>
</protein>
<dbReference type="AlphaFoldDB" id="A0A7X5KP02"/>
<dbReference type="Pfam" id="PF17216">
    <property type="entry name" value="Rrp44_CSD1"/>
    <property type="match status" value="1"/>
</dbReference>
<name>A0A7X5KP02_9FIRM</name>
<reference evidence="3 4" key="1">
    <citation type="submission" date="2020-01" db="EMBL/GenBank/DDBJ databases">
        <title>Anaeroalcalibacter tamaniensis gen. nov., sp. nov., moderately halophilic strictly anaerobic fermenter bacterium from mud volcano of Taman peninsula.</title>
        <authorList>
            <person name="Frolova A."/>
            <person name="Merkel A.Y."/>
            <person name="Slobodkin A.I."/>
        </authorList>
    </citation>
    <scope>NUCLEOTIDE SEQUENCE [LARGE SCALE GENOMIC DNA]</scope>
    <source>
        <strain evidence="3 4">F-3ap</strain>
    </source>
</reference>
<keyword evidence="1" id="KW-0175">Coiled coil</keyword>
<dbReference type="Proteomes" id="UP000461585">
    <property type="component" value="Unassembled WGS sequence"/>
</dbReference>
<sequence length="108" mass="12422">MAKMKIKGLKELEKTLKDIEKKVNKSFNSGVSVDVLFSESFMNRYSDFSSFSEFLQSGSFEVNSQEDLEALDDEKINEHVRATTKFSSWQKMIDAATEIYTKNVFDNV</sequence>
<feature type="domain" description="CSD1" evidence="2">
    <location>
        <begin position="20"/>
        <end position="95"/>
    </location>
</feature>
<comment type="caution">
    <text evidence="3">The sequence shown here is derived from an EMBL/GenBank/DDBJ whole genome shotgun (WGS) entry which is preliminary data.</text>
</comment>
<evidence type="ECO:0000256" key="1">
    <source>
        <dbReference type="SAM" id="Coils"/>
    </source>
</evidence>
<dbReference type="RefSeq" id="WP_162371213.1">
    <property type="nucleotide sequence ID" value="NZ_JAAEEH010000042.1"/>
</dbReference>
<evidence type="ECO:0000313" key="3">
    <source>
        <dbReference type="EMBL" id="NDL68489.1"/>
    </source>
</evidence>
<evidence type="ECO:0000313" key="4">
    <source>
        <dbReference type="Proteomes" id="UP000461585"/>
    </source>
</evidence>
<gene>
    <name evidence="3" type="ORF">GXN74_12155</name>
</gene>